<keyword evidence="4" id="KW-1185">Reference proteome</keyword>
<evidence type="ECO:0000313" key="3">
    <source>
        <dbReference type="EMBL" id="CCE80648.1"/>
    </source>
</evidence>
<dbReference type="EMBL" id="FO082052">
    <property type="protein sequence ID" value="CCE80648.1"/>
    <property type="molecule type" value="Genomic_DNA"/>
</dbReference>
<reference evidence="4" key="2">
    <citation type="journal article" date="2012" name="G3 (Bethesda)">
        <title>Pichia sorbitophila, an interspecies yeast hybrid reveals early steps of genome resolution following polyploidization.</title>
        <authorList>
            <person name="Leh Louis V."/>
            <person name="Despons L."/>
            <person name="Friedrich A."/>
            <person name="Martin T."/>
            <person name="Durrens P."/>
            <person name="Casaregola S."/>
            <person name="Neuveglise C."/>
            <person name="Fairhead C."/>
            <person name="Marck C."/>
            <person name="Cruz J.A."/>
            <person name="Straub M.L."/>
            <person name="Kugler V."/>
            <person name="Sacerdot C."/>
            <person name="Uzunov Z."/>
            <person name="Thierry A."/>
            <person name="Weiss S."/>
            <person name="Bleykasten C."/>
            <person name="De Montigny J."/>
            <person name="Jacques N."/>
            <person name="Jung P."/>
            <person name="Lemaire M."/>
            <person name="Mallet S."/>
            <person name="Morel G."/>
            <person name="Richard G.F."/>
            <person name="Sarkar A."/>
            <person name="Savel G."/>
            <person name="Schacherer J."/>
            <person name="Seret M.L."/>
            <person name="Talla E."/>
            <person name="Samson G."/>
            <person name="Jubin C."/>
            <person name="Poulain J."/>
            <person name="Vacherie B."/>
            <person name="Barbe V."/>
            <person name="Pelletier E."/>
            <person name="Sherman D.J."/>
            <person name="Westhof E."/>
            <person name="Weissenbach J."/>
            <person name="Baret P.V."/>
            <person name="Wincker P."/>
            <person name="Gaillardin C."/>
            <person name="Dujon B."/>
            <person name="Souciet J.L."/>
        </authorList>
    </citation>
    <scope>NUCLEOTIDE SEQUENCE [LARGE SCALE GENOMIC DNA]</scope>
    <source>
        <strain evidence="4">ATCC MYA-4447 / BCRC 22081 / CBS 7064 / NBRC 10061 / NRRL Y-12695</strain>
    </source>
</reference>
<proteinExistence type="predicted"/>
<accession>G8YK03</accession>
<sequence length="282" mass="32188">MSTDSQGSAVMPHEDNPLRHKMTSKQFDASVKFYEADHRLTKDDRLDLSKDLQDVVFKSSSIGYLSGIGNFFLPTIADRFQSKKAENVVNKGRFQFPRIQKPFFSFFLGLATMMFMHQSVSKYQFSKQIERLEADSSKSRQAEVWKAMDYHSASLFYLYYRKTAQNPTFTIKDPRSFTQHNAHEVHYDPPSKNTHFTKALGIGDESMSQNSNLSHWDRIRLANGFYPTESTSESESPELQSIESDPFLSNTQEGSSASVDTPSQAPNTKKTAWDRIRESSGK</sequence>
<dbReference type="Pfam" id="PF07954">
    <property type="entry name" value="DUF1689"/>
    <property type="match status" value="1"/>
</dbReference>
<dbReference type="STRING" id="559304.G8YK03"/>
<dbReference type="Proteomes" id="UP000005222">
    <property type="component" value="Chromosome G"/>
</dbReference>
<dbReference type="HOGENOM" id="CLU_087023_0_0_1"/>
<feature type="region of interest" description="Disordered" evidence="1">
    <location>
        <begin position="227"/>
        <end position="282"/>
    </location>
</feature>
<reference evidence="2" key="1">
    <citation type="submission" date="2011-10" db="EMBL/GenBank/DDBJ databases">
        <authorList>
            <person name="Genoscope - CEA"/>
        </authorList>
    </citation>
    <scope>NUCLEOTIDE SEQUENCE</scope>
</reference>
<dbReference type="InterPro" id="IPR012470">
    <property type="entry name" value="Pup1-like"/>
</dbReference>
<organism evidence="2 4">
    <name type="scientific">Pichia sorbitophila (strain ATCC MYA-4447 / BCRC 22081 / CBS 7064 / NBRC 10061 / NRRL Y-12695)</name>
    <name type="common">Hybrid yeast</name>
    <dbReference type="NCBI Taxonomy" id="559304"/>
    <lineage>
        <taxon>Eukaryota</taxon>
        <taxon>Fungi</taxon>
        <taxon>Dikarya</taxon>
        <taxon>Ascomycota</taxon>
        <taxon>Saccharomycotina</taxon>
        <taxon>Pichiomycetes</taxon>
        <taxon>Debaryomycetaceae</taxon>
        <taxon>Millerozyma</taxon>
    </lineage>
</organism>
<evidence type="ECO:0000256" key="1">
    <source>
        <dbReference type="SAM" id="MobiDB-lite"/>
    </source>
</evidence>
<dbReference type="eggNOG" id="ENOG502S01E">
    <property type="taxonomic scope" value="Eukaryota"/>
</dbReference>
<dbReference type="EMBL" id="FO082053">
    <property type="protein sequence ID" value="CCE79883.1"/>
    <property type="molecule type" value="Genomic_DNA"/>
</dbReference>
<evidence type="ECO:0000313" key="2">
    <source>
        <dbReference type="EMBL" id="CCE79883.1"/>
    </source>
</evidence>
<dbReference type="AlphaFoldDB" id="G8YK03"/>
<feature type="compositionally biased region" description="Basic and acidic residues" evidence="1">
    <location>
        <begin position="271"/>
        <end position="282"/>
    </location>
</feature>
<feature type="compositionally biased region" description="Low complexity" evidence="1">
    <location>
        <begin position="227"/>
        <end position="238"/>
    </location>
</feature>
<feature type="compositionally biased region" description="Polar residues" evidence="1">
    <location>
        <begin position="239"/>
        <end position="270"/>
    </location>
</feature>
<dbReference type="Proteomes" id="UP000005222">
    <property type="component" value="Chromosome H"/>
</dbReference>
<protein>
    <submittedName>
        <fullName evidence="2">Piso0_002975 protein</fullName>
    </submittedName>
</protein>
<name>G8YK03_PICSO</name>
<gene>
    <name evidence="2" type="primary">Piso0_002975</name>
    <name evidence="2" type="ORF">GNLVRS01_PISO0G02140g</name>
    <name evidence="3" type="ORF">GNLVRS01_PISO0H02141g</name>
</gene>
<evidence type="ECO:0000313" key="4">
    <source>
        <dbReference type="Proteomes" id="UP000005222"/>
    </source>
</evidence>
<dbReference type="InParanoid" id="G8YK03"/>
<dbReference type="OrthoDB" id="4010386at2759"/>
<dbReference type="FunCoup" id="G8YK03">
    <property type="interactions" value="95"/>
</dbReference>